<protein>
    <submittedName>
        <fullName evidence="2">Uncharacterized protein</fullName>
    </submittedName>
</protein>
<accession>A0A6H5H809</accession>
<dbReference type="AlphaFoldDB" id="A0A6H5H809"/>
<feature type="non-terminal residue" evidence="2">
    <location>
        <position position="1"/>
    </location>
</feature>
<evidence type="ECO:0000313" key="3">
    <source>
        <dbReference type="Proteomes" id="UP000479000"/>
    </source>
</evidence>
<proteinExistence type="predicted"/>
<sequence>APVRDRFSGVFRAPPRQSGRHNFGRVRLRQDRIDQIGDAVFGSRQPVAVQSDHRTDPGSFAVARELWKREDVEERQFVPVRQIPRGPLQRV</sequence>
<feature type="non-terminal residue" evidence="2">
    <location>
        <position position="91"/>
    </location>
</feature>
<feature type="region of interest" description="Disordered" evidence="1">
    <location>
        <begin position="1"/>
        <end position="21"/>
    </location>
</feature>
<evidence type="ECO:0000256" key="1">
    <source>
        <dbReference type="SAM" id="MobiDB-lite"/>
    </source>
</evidence>
<organism evidence="2 3">
    <name type="scientific">Nesidiocoris tenuis</name>
    <dbReference type="NCBI Taxonomy" id="355587"/>
    <lineage>
        <taxon>Eukaryota</taxon>
        <taxon>Metazoa</taxon>
        <taxon>Ecdysozoa</taxon>
        <taxon>Arthropoda</taxon>
        <taxon>Hexapoda</taxon>
        <taxon>Insecta</taxon>
        <taxon>Pterygota</taxon>
        <taxon>Neoptera</taxon>
        <taxon>Paraneoptera</taxon>
        <taxon>Hemiptera</taxon>
        <taxon>Heteroptera</taxon>
        <taxon>Panheteroptera</taxon>
        <taxon>Cimicomorpha</taxon>
        <taxon>Miridae</taxon>
        <taxon>Dicyphina</taxon>
        <taxon>Nesidiocoris</taxon>
    </lineage>
</organism>
<gene>
    <name evidence="2" type="ORF">NTEN_LOCUS17723</name>
</gene>
<evidence type="ECO:0000313" key="2">
    <source>
        <dbReference type="EMBL" id="CAB0013061.1"/>
    </source>
</evidence>
<name>A0A6H5H809_9HEMI</name>
<dbReference type="Proteomes" id="UP000479000">
    <property type="component" value="Unassembled WGS sequence"/>
</dbReference>
<reference evidence="2 3" key="1">
    <citation type="submission" date="2020-02" db="EMBL/GenBank/DDBJ databases">
        <authorList>
            <person name="Ferguson B K."/>
        </authorList>
    </citation>
    <scope>NUCLEOTIDE SEQUENCE [LARGE SCALE GENOMIC DNA]</scope>
</reference>
<keyword evidence="3" id="KW-1185">Reference proteome</keyword>
<dbReference type="EMBL" id="CADCXU010025964">
    <property type="protein sequence ID" value="CAB0013061.1"/>
    <property type="molecule type" value="Genomic_DNA"/>
</dbReference>